<sequence length="213" mass="23251">MKTTLLFPLIILSSLLVACGEKNQVETPPALPSNAPAVGTPITAVTQTTTSKPQQDGEYTEIEWENLELPGQGLADIIQKYQPRIDAIPEGDPAEDALLEEMQAELNAAPVNSALNGKKIKIPGFISPLEVDETKGMVKEFLLVPYFGACIHTPPPPLNQTLLVKPLEGKSIGVERMYEPVWVYGTIVTEQIHTDLAEAGYQIKDASVEIYRD</sequence>
<dbReference type="RefSeq" id="WP_236499959.1">
    <property type="nucleotide sequence ID" value="NZ_CP091244.1"/>
</dbReference>
<dbReference type="Proteomes" id="UP001054801">
    <property type="component" value="Chromosome"/>
</dbReference>
<evidence type="ECO:0000313" key="3">
    <source>
        <dbReference type="Proteomes" id="UP001054801"/>
    </source>
</evidence>
<keyword evidence="1" id="KW-0732">Signal</keyword>
<evidence type="ECO:0000256" key="1">
    <source>
        <dbReference type="SAM" id="SignalP"/>
    </source>
</evidence>
<evidence type="ECO:0000313" key="2">
    <source>
        <dbReference type="EMBL" id="UJS25208.1"/>
    </source>
</evidence>
<dbReference type="EMBL" id="CP091244">
    <property type="protein sequence ID" value="UJS25208.1"/>
    <property type="molecule type" value="Genomic_DNA"/>
</dbReference>
<organism evidence="2 3">
    <name type="scientific">Thiothrix winogradskyi</name>
    <dbReference type="NCBI Taxonomy" id="96472"/>
    <lineage>
        <taxon>Bacteria</taxon>
        <taxon>Pseudomonadati</taxon>
        <taxon>Pseudomonadota</taxon>
        <taxon>Gammaproteobacteria</taxon>
        <taxon>Thiotrichales</taxon>
        <taxon>Thiotrichaceae</taxon>
        <taxon>Thiothrix</taxon>
    </lineage>
</organism>
<name>A0ABY3T3V4_9GAMM</name>
<gene>
    <name evidence="2" type="ORF">L2Y54_03985</name>
</gene>
<dbReference type="Pfam" id="PF11736">
    <property type="entry name" value="DUF3299"/>
    <property type="match status" value="1"/>
</dbReference>
<protein>
    <submittedName>
        <fullName evidence="2">DUF3299 domain-containing protein</fullName>
    </submittedName>
</protein>
<keyword evidence="3" id="KW-1185">Reference proteome</keyword>
<dbReference type="PROSITE" id="PS51257">
    <property type="entry name" value="PROKAR_LIPOPROTEIN"/>
    <property type="match status" value="1"/>
</dbReference>
<reference evidence="2" key="1">
    <citation type="journal article" date="2022" name="Microorganisms">
        <title>Two New Species of Filamentous Sulfur Bacteria of the Genus Thiothrix, Thiothrix winogradskyi sp. nov. and 'Candidatus Thiothrix sulfatifontis' sp. nov.</title>
        <authorList>
            <person name="Ravin N.V."/>
            <person name="Rossetti S."/>
            <person name="Beletsky A.V."/>
            <person name="Kadnikov V.V."/>
            <person name="Rudenko T.S."/>
            <person name="Smolyakov D.D."/>
            <person name="Moskvitina M.I."/>
            <person name="Gureeva M.V."/>
            <person name="Mardanov A.V."/>
            <person name="Grabovich M.Y."/>
        </authorList>
    </citation>
    <scope>NUCLEOTIDE SEQUENCE</scope>
    <source>
        <strain evidence="2">CT3</strain>
    </source>
</reference>
<proteinExistence type="predicted"/>
<dbReference type="InterPro" id="IPR021727">
    <property type="entry name" value="DUF3299"/>
</dbReference>
<dbReference type="Gene3D" id="2.40.50.870">
    <property type="entry name" value="Protein of unknown function (DUF3299)"/>
    <property type="match status" value="1"/>
</dbReference>
<feature type="chain" id="PRO_5046879214" evidence="1">
    <location>
        <begin position="19"/>
        <end position="213"/>
    </location>
</feature>
<feature type="signal peptide" evidence="1">
    <location>
        <begin position="1"/>
        <end position="18"/>
    </location>
</feature>
<accession>A0ABY3T3V4</accession>